<dbReference type="PANTHER" id="PTHR14209">
    <property type="entry name" value="ISOAMYL ACETATE-HYDROLYZING ESTERASE 1"/>
    <property type="match status" value="1"/>
</dbReference>
<dbReference type="AlphaFoldDB" id="A0A382NQB4"/>
<dbReference type="Gene3D" id="3.40.50.1110">
    <property type="entry name" value="SGNH hydrolase"/>
    <property type="match status" value="1"/>
</dbReference>
<gene>
    <name evidence="2" type="ORF">METZ01_LOCUS315401</name>
</gene>
<dbReference type="EMBL" id="UINC01101608">
    <property type="protein sequence ID" value="SVC62547.1"/>
    <property type="molecule type" value="Genomic_DNA"/>
</dbReference>
<dbReference type="SUPFAM" id="SSF52266">
    <property type="entry name" value="SGNH hydrolase"/>
    <property type="match status" value="1"/>
</dbReference>
<dbReference type="InterPro" id="IPR036514">
    <property type="entry name" value="SGNH_hydro_sf"/>
</dbReference>
<accession>A0A382NQB4</accession>
<evidence type="ECO:0000259" key="1">
    <source>
        <dbReference type="Pfam" id="PF13472"/>
    </source>
</evidence>
<protein>
    <recommendedName>
        <fullName evidence="1">SGNH hydrolase-type esterase domain-containing protein</fullName>
    </recommendedName>
</protein>
<proteinExistence type="predicted"/>
<dbReference type="InterPro" id="IPR013830">
    <property type="entry name" value="SGNH_hydro"/>
</dbReference>
<dbReference type="PANTHER" id="PTHR14209:SF19">
    <property type="entry name" value="ISOAMYL ACETATE-HYDROLYZING ESTERASE 1 HOMOLOG"/>
    <property type="match status" value="1"/>
</dbReference>
<sequence length="222" mass="24725">MGTRPAESAQARRGLDVMSAENKQIATTARRHDDMKVVLIGDSIRMGYQQLVAQKCHGAEVWGPTQNCRHSLWALDHFQEWVAAQEPDLIHVNFGIHDASLQPDGDHQIILPQYRLCLRRFIDKVKELRKPKMIWATTTPLYASEPGKPMAQWPIKEGAEIATYNAAALEIAQSEGLPVNDLHNAIVCNDFTKCLKEDGCHMTEFGNDVLADAVVKAIGALM</sequence>
<feature type="domain" description="SGNH hydrolase-type esterase" evidence="1">
    <location>
        <begin position="73"/>
        <end position="208"/>
    </location>
</feature>
<dbReference type="Pfam" id="PF13472">
    <property type="entry name" value="Lipase_GDSL_2"/>
    <property type="match status" value="1"/>
</dbReference>
<dbReference type="InterPro" id="IPR045136">
    <property type="entry name" value="Iah1-like"/>
</dbReference>
<evidence type="ECO:0000313" key="2">
    <source>
        <dbReference type="EMBL" id="SVC62547.1"/>
    </source>
</evidence>
<reference evidence="2" key="1">
    <citation type="submission" date="2018-05" db="EMBL/GenBank/DDBJ databases">
        <authorList>
            <person name="Lanie J.A."/>
            <person name="Ng W.-L."/>
            <person name="Kazmierczak K.M."/>
            <person name="Andrzejewski T.M."/>
            <person name="Davidsen T.M."/>
            <person name="Wayne K.J."/>
            <person name="Tettelin H."/>
            <person name="Glass J.I."/>
            <person name="Rusch D."/>
            <person name="Podicherti R."/>
            <person name="Tsui H.-C.T."/>
            <person name="Winkler M.E."/>
        </authorList>
    </citation>
    <scope>NUCLEOTIDE SEQUENCE</scope>
</reference>
<organism evidence="2">
    <name type="scientific">marine metagenome</name>
    <dbReference type="NCBI Taxonomy" id="408172"/>
    <lineage>
        <taxon>unclassified sequences</taxon>
        <taxon>metagenomes</taxon>
        <taxon>ecological metagenomes</taxon>
    </lineage>
</organism>
<name>A0A382NQB4_9ZZZZ</name>